<dbReference type="InParanoid" id="G1NN52"/>
<dbReference type="Proteomes" id="UP000001645">
    <property type="component" value="Chromosome 1"/>
</dbReference>
<keyword evidence="5" id="KW-0732">Signal</keyword>
<keyword evidence="3" id="KW-0238">DNA-binding</keyword>
<dbReference type="Bgee" id="ENSMGAG00000014234">
    <property type="expression patterns" value="Expressed in gonad"/>
</dbReference>
<dbReference type="GO" id="GO:0005634">
    <property type="term" value="C:nucleus"/>
    <property type="evidence" value="ECO:0007669"/>
    <property type="project" value="UniProtKB-SubCell"/>
</dbReference>
<dbReference type="InterPro" id="IPR036390">
    <property type="entry name" value="WH_DNA-bd_sf"/>
</dbReference>
<dbReference type="SUPFAM" id="SSF46785">
    <property type="entry name" value="Winged helix' DNA-binding domain"/>
    <property type="match status" value="1"/>
</dbReference>
<accession>G1NN52</accession>
<reference evidence="7 8" key="1">
    <citation type="journal article" date="2010" name="PLoS Biol.">
        <title>Multi-platform next-generation sequencing of the domestic turkey (Meleagris gallopavo): genome assembly and analysis.</title>
        <authorList>
            <person name="Dalloul R.A."/>
            <person name="Long J.A."/>
            <person name="Zimin A.V."/>
            <person name="Aslam L."/>
            <person name="Beal K."/>
            <person name="Blomberg L.A."/>
            <person name="Bouffard P."/>
            <person name="Burt D.W."/>
            <person name="Crasta O."/>
            <person name="Crooijmans R.P."/>
            <person name="Cooper K."/>
            <person name="Coulombe R.A."/>
            <person name="De S."/>
            <person name="Delany M.E."/>
            <person name="Dodgson J.B."/>
            <person name="Dong J.J."/>
            <person name="Evans C."/>
            <person name="Frederickson K.M."/>
            <person name="Flicek P."/>
            <person name="Florea L."/>
            <person name="Folkerts O."/>
            <person name="Groenen M.A."/>
            <person name="Harkins T.T."/>
            <person name="Herrero J."/>
            <person name="Hoffmann S."/>
            <person name="Megens H.J."/>
            <person name="Jiang A."/>
            <person name="de Jong P."/>
            <person name="Kaiser P."/>
            <person name="Kim H."/>
            <person name="Kim K.W."/>
            <person name="Kim S."/>
            <person name="Langenberger D."/>
            <person name="Lee M.K."/>
            <person name="Lee T."/>
            <person name="Mane S."/>
            <person name="Marcais G."/>
            <person name="Marz M."/>
            <person name="McElroy A.P."/>
            <person name="Modise T."/>
            <person name="Nefedov M."/>
            <person name="Notredame C."/>
            <person name="Paton I.R."/>
            <person name="Payne W.S."/>
            <person name="Pertea G."/>
            <person name="Prickett D."/>
            <person name="Puiu D."/>
            <person name="Qioa D."/>
            <person name="Raineri E."/>
            <person name="Ruffier M."/>
            <person name="Salzberg S.L."/>
            <person name="Schatz M.C."/>
            <person name="Scheuring C."/>
            <person name="Schmidt C.J."/>
            <person name="Schroeder S."/>
            <person name="Searle S.M."/>
            <person name="Smith E.J."/>
            <person name="Smith J."/>
            <person name="Sonstegard T.S."/>
            <person name="Stadler P.F."/>
            <person name="Tafer H."/>
            <person name="Tu Z.J."/>
            <person name="Van Tassell C.P."/>
            <person name="Vilella A.J."/>
            <person name="Williams K.P."/>
            <person name="Yorke J.A."/>
            <person name="Zhang L."/>
            <person name="Zhang H.B."/>
            <person name="Zhang X."/>
            <person name="Zhang Y."/>
            <person name="Reed K.M."/>
        </authorList>
    </citation>
    <scope>NUCLEOTIDE SEQUENCE [LARGE SCALE GENOMIC DNA]</scope>
</reference>
<feature type="chain" id="PRO_5033000808" description="HSF-type DNA-binding domain-containing protein" evidence="5">
    <location>
        <begin position="17"/>
        <end position="243"/>
    </location>
</feature>
<dbReference type="InterPro" id="IPR000232">
    <property type="entry name" value="HSF_DNA-bd"/>
</dbReference>
<name>G1NN52_MELGA</name>
<evidence type="ECO:0000313" key="7">
    <source>
        <dbReference type="Ensembl" id="ENSMGAP00000015053.2"/>
    </source>
</evidence>
<protein>
    <recommendedName>
        <fullName evidence="6">HSF-type DNA-binding domain-containing protein</fullName>
    </recommendedName>
</protein>
<evidence type="ECO:0000256" key="2">
    <source>
        <dbReference type="ARBA" id="ARBA00006403"/>
    </source>
</evidence>
<evidence type="ECO:0000256" key="5">
    <source>
        <dbReference type="SAM" id="SignalP"/>
    </source>
</evidence>
<evidence type="ECO:0000313" key="8">
    <source>
        <dbReference type="Proteomes" id="UP000001645"/>
    </source>
</evidence>
<proteinExistence type="inferred from homology"/>
<evidence type="ECO:0000256" key="3">
    <source>
        <dbReference type="ARBA" id="ARBA00023125"/>
    </source>
</evidence>
<dbReference type="GeneTree" id="ENSGT00940000157452"/>
<dbReference type="GO" id="GO:0003700">
    <property type="term" value="F:DNA-binding transcription factor activity"/>
    <property type="evidence" value="ECO:0007669"/>
    <property type="project" value="InterPro"/>
</dbReference>
<comment type="subcellular location">
    <subcellularLocation>
        <location evidence="1">Nucleus</location>
    </subcellularLocation>
</comment>
<dbReference type="GO" id="GO:0043565">
    <property type="term" value="F:sequence-specific DNA binding"/>
    <property type="evidence" value="ECO:0007669"/>
    <property type="project" value="InterPro"/>
</dbReference>
<evidence type="ECO:0000256" key="1">
    <source>
        <dbReference type="ARBA" id="ARBA00004123"/>
    </source>
</evidence>
<dbReference type="InterPro" id="IPR036388">
    <property type="entry name" value="WH-like_DNA-bd_sf"/>
</dbReference>
<organism evidence="7 8">
    <name type="scientific">Meleagris gallopavo</name>
    <name type="common">Wild turkey</name>
    <dbReference type="NCBI Taxonomy" id="9103"/>
    <lineage>
        <taxon>Eukaryota</taxon>
        <taxon>Metazoa</taxon>
        <taxon>Chordata</taxon>
        <taxon>Craniata</taxon>
        <taxon>Vertebrata</taxon>
        <taxon>Euteleostomi</taxon>
        <taxon>Archelosauria</taxon>
        <taxon>Archosauria</taxon>
        <taxon>Dinosauria</taxon>
        <taxon>Saurischia</taxon>
        <taxon>Theropoda</taxon>
        <taxon>Coelurosauria</taxon>
        <taxon>Aves</taxon>
        <taxon>Neognathae</taxon>
        <taxon>Galloanserae</taxon>
        <taxon>Galliformes</taxon>
        <taxon>Phasianidae</taxon>
        <taxon>Meleagridinae</taxon>
        <taxon>Meleagris</taxon>
    </lineage>
</organism>
<dbReference type="AlphaFoldDB" id="G1NN52"/>
<dbReference type="Ensembl" id="ENSMGAT00000016001.2">
    <property type="protein sequence ID" value="ENSMGAP00000015053.2"/>
    <property type="gene ID" value="ENSMGAG00000014234.2"/>
</dbReference>
<feature type="signal peptide" evidence="5">
    <location>
        <begin position="1"/>
        <end position="16"/>
    </location>
</feature>
<dbReference type="Pfam" id="PF00447">
    <property type="entry name" value="HSF_DNA-bind"/>
    <property type="match status" value="1"/>
</dbReference>
<reference evidence="7" key="2">
    <citation type="submission" date="2025-08" db="UniProtKB">
        <authorList>
            <consortium name="Ensembl"/>
        </authorList>
    </citation>
    <scope>IDENTIFICATION</scope>
</reference>
<keyword evidence="8" id="KW-1185">Reference proteome</keyword>
<sequence>MSLCFFLLVARQASLAVGTFVERNFCQGEKLITQMETPSQETSGVSVPNINLAVAGSAARPVRCKRTARDAALGPIQEEKASPLSRGEPCAKRRHHDLFEKCSAKAKDLSSCYFLKNLWKVTESNHFQSIWWGDGGDFIVIEEQLFRTEVLARTGSLKIFDIDNMKSFVRHLHHHGFYITEGDSPSSASRAGFPAEGAAISTPCELLCYYNPYFKKDYLRRQKRFKRNVSVRRRVSASSTGPE</sequence>
<evidence type="ECO:0000256" key="4">
    <source>
        <dbReference type="ARBA" id="ARBA00023242"/>
    </source>
</evidence>
<evidence type="ECO:0000259" key="6">
    <source>
        <dbReference type="Pfam" id="PF00447"/>
    </source>
</evidence>
<dbReference type="HOGENOM" id="CLU_103189_0_0_1"/>
<comment type="similarity">
    <text evidence="2">Belongs to the HSF family.</text>
</comment>
<dbReference type="Gene3D" id="1.10.10.10">
    <property type="entry name" value="Winged helix-like DNA-binding domain superfamily/Winged helix DNA-binding domain"/>
    <property type="match status" value="1"/>
</dbReference>
<reference evidence="7" key="3">
    <citation type="submission" date="2025-09" db="UniProtKB">
        <authorList>
            <consortium name="Ensembl"/>
        </authorList>
    </citation>
    <scope>IDENTIFICATION</scope>
</reference>
<keyword evidence="4" id="KW-0539">Nucleus</keyword>
<feature type="domain" description="HSF-type DNA-binding" evidence="6">
    <location>
        <begin position="114"/>
        <end position="227"/>
    </location>
</feature>